<protein>
    <submittedName>
        <fullName evidence="7">Rax2p</fullName>
    </submittedName>
</protein>
<feature type="signal peptide" evidence="3">
    <location>
        <begin position="1"/>
        <end position="20"/>
    </location>
</feature>
<feature type="compositionally biased region" description="Low complexity" evidence="1">
    <location>
        <begin position="1131"/>
        <end position="1144"/>
    </location>
</feature>
<evidence type="ECO:0000256" key="2">
    <source>
        <dbReference type="SAM" id="Phobius"/>
    </source>
</evidence>
<feature type="domain" description="Rax2-like third" evidence="6">
    <location>
        <begin position="429"/>
        <end position="581"/>
    </location>
</feature>
<dbReference type="GO" id="GO:0005621">
    <property type="term" value="C:cellular bud scar"/>
    <property type="evidence" value="ECO:0007669"/>
    <property type="project" value="TreeGrafter"/>
</dbReference>
<dbReference type="GO" id="GO:0000282">
    <property type="term" value="P:cellular bud site selection"/>
    <property type="evidence" value="ECO:0007669"/>
    <property type="project" value="TreeGrafter"/>
</dbReference>
<dbReference type="OrthoDB" id="2503993at2759"/>
<dbReference type="PANTHER" id="PTHR31778">
    <property type="entry name" value="BUD SITE SELECTION PROTEIN RAX2"/>
    <property type="match status" value="1"/>
</dbReference>
<dbReference type="PANTHER" id="PTHR31778:SF2">
    <property type="entry name" value="BUD SITE SELECTION PROTEIN RAX2"/>
    <property type="match status" value="1"/>
</dbReference>
<dbReference type="InterPro" id="IPR048266">
    <property type="entry name" value="Rax2-like_second"/>
</dbReference>
<gene>
    <name evidence="7" type="ORF">SU7_2187</name>
</gene>
<keyword evidence="8" id="KW-1185">Reference proteome</keyword>
<feature type="domain" description="Rax2-like second" evidence="5">
    <location>
        <begin position="250"/>
        <end position="417"/>
    </location>
</feature>
<dbReference type="Pfam" id="PF20842">
    <property type="entry name" value="Rax2_2"/>
    <property type="match status" value="1"/>
</dbReference>
<dbReference type="EMBL" id="ALIE01000139">
    <property type="protein sequence ID" value="EJS42798.1"/>
    <property type="molecule type" value="Genomic_DNA"/>
</dbReference>
<dbReference type="InterPro" id="IPR024982">
    <property type="entry name" value="Rax2-like_C"/>
</dbReference>
<evidence type="ECO:0000313" key="8">
    <source>
        <dbReference type="Proteomes" id="UP000006968"/>
    </source>
</evidence>
<keyword evidence="2" id="KW-0812">Transmembrane</keyword>
<organism evidence="7 8">
    <name type="scientific">Saccharomyces arboricola (strain H-6 / AS 2.3317 / CBS 10644)</name>
    <name type="common">Yeast</name>
    <dbReference type="NCBI Taxonomy" id="1160507"/>
    <lineage>
        <taxon>Eukaryota</taxon>
        <taxon>Fungi</taxon>
        <taxon>Dikarya</taxon>
        <taxon>Ascomycota</taxon>
        <taxon>Saccharomycotina</taxon>
        <taxon>Saccharomycetes</taxon>
        <taxon>Saccharomycetales</taxon>
        <taxon>Saccharomycetaceae</taxon>
        <taxon>Saccharomyces</taxon>
    </lineage>
</organism>
<keyword evidence="3" id="KW-0732">Signal</keyword>
<feature type="chain" id="PRO_5003812551" evidence="3">
    <location>
        <begin position="21"/>
        <end position="1219"/>
    </location>
</feature>
<dbReference type="GO" id="GO:1902929">
    <property type="term" value="C:plasma membrane of growing cell tip"/>
    <property type="evidence" value="ECO:0007669"/>
    <property type="project" value="TreeGrafter"/>
</dbReference>
<sequence length="1219" mass="133979">MFIHHLWTLGFPFLAHISKASQLQNIKAQLDIEDNVLPSLNISENNSNAVQILGGVDTLSLYDYTGQQNFTEEITPETNSRGLVYYSNNTYIQLEDASDNTRINKITPFGADSFILSGSGTINDIPVGNQILYNLSTLSMTRIFNQSLGNVESVLVNDTLVYFGGNFSYNNGSITGHSALVWDSKSNTTELLPFGGFGENSSVNSIVKLNDDNLLFAGKFYTLDDSSVLTNSFNESMDSNSSLNATTLELGQRIPLRYATWDSRGSTTFESSSLVCPNVDEDVWLYPGTSGSLICNLPYEVSPTKIRLYNSENSNNEISLFQILTSPSSSIMNLTYLDPLSGTLKNCDEFCPLYDRATLLSASQNVSSSMDMISFIDDNKTDVKWSSDFQDFAFANKLSVTSLKFTALNSYGDNIGLSGLELYQDTFSTYANNSLNEYGCGALANDSSSSTLSSNDWYDGLTGESYIATNYVPNQNEPTPRVKFYPNIIHPGYYVINTYTPGCVKDNTCSSRGIVNVTIWNPQNSTMMGTYTIYQNNDNLKYDQIYSGYLDFSPEVVMEYVSGIYASNTATIVVADQINVITDSLEAFETLSKTNKTKGRTPLNGILQYQKSNFTATTSNETKIANTTLNLFSVNNYPKNSSVFAEIYDNKLILGGVTNRISIIDFNDNLQVTSSENQTIQGDVYGMTKTNQGLLIYGDLLSADNQSTVLLFNGSFNKVSNYSKPVKNVINITLGYNDLIVFDNDYTVNTSSNAQVLNSTSFSLSVWSAAANVNDDVLFSGAVSQMQFGNLNGSARFLAGDKVEALNLDKNIVPYLAAYLNESATAYAYETDSLNKVYFSNNVNPSWNWTNRITQMLYENNQTLLVVGSESSTTAELTIHNLKNFTTIANETLGSKAKINALVHFEKNSSVLVGGDFQMNKPNCSGLCLYNYESKSWSTFFNNTIVGEITKLSFNNGSELIISGLFDTEEYQSIRLGSFNLINAIMTPLLTGAEGKINSFTVTDDSVVAWNDSSLLIYRDQEWNTTSLPGNGSSISSVSTINTNTESDTLSKRATDNVENRSILLLNGNFSIPQHGNLQGLLFDFQTWTPYFISGTSNASNYNLTIFINRDVSNEFNSQIPLSNSNITVTSPQSASSPSPSSSSIGKPIRKSTKKIDSGFVVLIGLALALGTVSVLGIVGVILAYVFKDPEGDYKPIKPRIDEDEMLDTVPPEKLMKFV</sequence>
<evidence type="ECO:0000259" key="4">
    <source>
        <dbReference type="Pfam" id="PF12768"/>
    </source>
</evidence>
<feature type="transmembrane region" description="Helical" evidence="2">
    <location>
        <begin position="1160"/>
        <end position="1187"/>
    </location>
</feature>
<dbReference type="HOGENOM" id="CLU_005863_0_0_1"/>
<dbReference type="Proteomes" id="UP000006968">
    <property type="component" value="Chromosome XII"/>
</dbReference>
<feature type="domain" description="Rax2-like C-terminal" evidence="4">
    <location>
        <begin position="877"/>
        <end position="1118"/>
    </location>
</feature>
<evidence type="ECO:0000313" key="7">
    <source>
        <dbReference type="EMBL" id="EJS42798.1"/>
    </source>
</evidence>
<comment type="caution">
    <text evidence="7">The sequence shown here is derived from an EMBL/GenBank/DDBJ whole genome shotgun (WGS) entry which is preliminary data.</text>
</comment>
<accession>J8PZK3</accession>
<proteinExistence type="predicted"/>
<name>J8PZK3_SACAR</name>
<evidence type="ECO:0000256" key="1">
    <source>
        <dbReference type="SAM" id="MobiDB-lite"/>
    </source>
</evidence>
<keyword evidence="2" id="KW-1133">Transmembrane helix</keyword>
<dbReference type="Pfam" id="PF12768">
    <property type="entry name" value="Rax2"/>
    <property type="match status" value="1"/>
</dbReference>
<keyword evidence="2" id="KW-0472">Membrane</keyword>
<reference evidence="7 8" key="1">
    <citation type="journal article" date="2013" name="BMC Genomics">
        <title>High quality de novo sequencing and assembly of the Saccharomyces arboricolus genome.</title>
        <authorList>
            <person name="Liti G."/>
            <person name="Nguyen Ba A.N."/>
            <person name="Blythe M."/>
            <person name="Mueller C.A."/>
            <person name="Bergstroem A."/>
            <person name="Cubillos F.A."/>
            <person name="Dafhnis-Calas F."/>
            <person name="Khoshraftar S."/>
            <person name="Malla S."/>
            <person name="Mehta N."/>
            <person name="Siow C.C."/>
            <person name="Warringer J."/>
            <person name="Moses A.M."/>
            <person name="Louis E.J."/>
            <person name="Nieduszynski C.A."/>
        </authorList>
    </citation>
    <scope>NUCLEOTIDE SEQUENCE [LARGE SCALE GENOMIC DNA]</scope>
    <source>
        <strain evidence="8">H-6 / AS 2.3317 / CBS 10644</strain>
    </source>
</reference>
<evidence type="ECO:0000256" key="3">
    <source>
        <dbReference type="SAM" id="SignalP"/>
    </source>
</evidence>
<evidence type="ECO:0000259" key="6">
    <source>
        <dbReference type="Pfam" id="PF20843"/>
    </source>
</evidence>
<evidence type="ECO:0000259" key="5">
    <source>
        <dbReference type="Pfam" id="PF20842"/>
    </source>
</evidence>
<feature type="region of interest" description="Disordered" evidence="1">
    <location>
        <begin position="1127"/>
        <end position="1150"/>
    </location>
</feature>
<dbReference type="InterPro" id="IPR048265">
    <property type="entry name" value="Rax2-like_third"/>
</dbReference>
<dbReference type="Pfam" id="PF20843">
    <property type="entry name" value="Rax2_3"/>
    <property type="match status" value="1"/>
</dbReference>
<dbReference type="AlphaFoldDB" id="J8PZK3"/>
<dbReference type="GO" id="GO:0005935">
    <property type="term" value="C:cellular bud neck"/>
    <property type="evidence" value="ECO:0007669"/>
    <property type="project" value="TreeGrafter"/>
</dbReference>